<reference evidence="2 3" key="1">
    <citation type="submission" date="2018-06" db="EMBL/GenBank/DDBJ databases">
        <authorList>
            <consortium name="Pathogen Informatics"/>
            <person name="Doyle S."/>
        </authorList>
    </citation>
    <scope>NUCLEOTIDE SEQUENCE [LARGE SCALE GENOMIC DNA]</scope>
    <source>
        <strain evidence="2 3">NCTC13076</strain>
    </source>
</reference>
<feature type="domain" description="Antitoxin SocA-like Panacea" evidence="1">
    <location>
        <begin position="21"/>
        <end position="119"/>
    </location>
</feature>
<gene>
    <name evidence="2" type="ORF">NCTC13076_01786</name>
</gene>
<dbReference type="Pfam" id="PF13274">
    <property type="entry name" value="SocA_Panacea"/>
    <property type="match status" value="1"/>
</dbReference>
<dbReference type="RefSeq" id="WP_112890284.1">
    <property type="nucleotide sequence ID" value="NZ_CP068103.1"/>
</dbReference>
<evidence type="ECO:0000313" key="2">
    <source>
        <dbReference type="EMBL" id="SPY48699.1"/>
    </source>
</evidence>
<dbReference type="Proteomes" id="UP000250070">
    <property type="component" value="Unassembled WGS sequence"/>
</dbReference>
<dbReference type="EMBL" id="UATM01000032">
    <property type="protein sequence ID" value="SPY48699.1"/>
    <property type="molecule type" value="Genomic_DNA"/>
</dbReference>
<name>A0A2X1Y1I6_9FIRM</name>
<sequence length="152" mass="18238">MDAKKIAKWFLSKESMSPKKIQKLVYYAYSWYLTLMNDSVEYLNNRLFDEEIKAWVHGPVVNSIYQEYRDYKFNEVPKQEIDENEFDEDTLDVLNQVWDVYGQYNANELESITHQEEPWISARGDLSPLENGYDSIDDRIIFEYYLGQMEED</sequence>
<accession>A0A2X1Y1I6</accession>
<dbReference type="AlphaFoldDB" id="A0A2X1Y1I6"/>
<protein>
    <submittedName>
        <fullName evidence="2">Uncharacterized phage-associated protein</fullName>
    </submittedName>
</protein>
<evidence type="ECO:0000313" key="3">
    <source>
        <dbReference type="Proteomes" id="UP000250070"/>
    </source>
</evidence>
<organism evidence="2 3">
    <name type="scientific">Peptoniphilus harei</name>
    <dbReference type="NCBI Taxonomy" id="54005"/>
    <lineage>
        <taxon>Bacteria</taxon>
        <taxon>Bacillati</taxon>
        <taxon>Bacillota</taxon>
        <taxon>Tissierellia</taxon>
        <taxon>Tissierellales</taxon>
        <taxon>Peptoniphilaceae</taxon>
        <taxon>Peptoniphilus</taxon>
    </lineage>
</organism>
<evidence type="ECO:0000259" key="1">
    <source>
        <dbReference type="Pfam" id="PF13274"/>
    </source>
</evidence>
<dbReference type="OrthoDB" id="9799173at2"/>
<proteinExistence type="predicted"/>
<dbReference type="InterPro" id="IPR025272">
    <property type="entry name" value="SocA_Panacea"/>
</dbReference>
<dbReference type="GeneID" id="83861480"/>